<proteinExistence type="inferred from homology"/>
<evidence type="ECO:0000256" key="2">
    <source>
        <dbReference type="ARBA" id="ARBA00012418"/>
    </source>
</evidence>
<accession>A0A4Y2TQC3</accession>
<dbReference type="AlphaFoldDB" id="A0A4Y2TQC3"/>
<dbReference type="Proteomes" id="UP000499080">
    <property type="component" value="Unassembled WGS sequence"/>
</dbReference>
<comment type="caution">
    <text evidence="8">The sequence shown here is derived from an EMBL/GenBank/DDBJ whole genome shotgun (WGS) entry which is preliminary data.</text>
</comment>
<dbReference type="OrthoDB" id="6410955at2759"/>
<dbReference type="GO" id="GO:0000428">
    <property type="term" value="C:DNA-directed RNA polymerase complex"/>
    <property type="evidence" value="ECO:0007669"/>
    <property type="project" value="UniProtKB-KW"/>
</dbReference>
<evidence type="ECO:0000313" key="9">
    <source>
        <dbReference type="Proteomes" id="UP000499080"/>
    </source>
</evidence>
<dbReference type="InterPro" id="IPR015712">
    <property type="entry name" value="DNA-dir_RNA_pol_su2"/>
</dbReference>
<evidence type="ECO:0000256" key="5">
    <source>
        <dbReference type="ARBA" id="ARBA00022695"/>
    </source>
</evidence>
<evidence type="ECO:0000256" key="4">
    <source>
        <dbReference type="ARBA" id="ARBA00022679"/>
    </source>
</evidence>
<dbReference type="InterPro" id="IPR037033">
    <property type="entry name" value="DNA-dir_RNAP_su2_hyb_sf"/>
</dbReference>
<reference evidence="8 9" key="1">
    <citation type="journal article" date="2019" name="Sci. Rep.">
        <title>Orb-weaving spider Araneus ventricosus genome elucidates the spidroin gene catalogue.</title>
        <authorList>
            <person name="Kono N."/>
            <person name="Nakamura H."/>
            <person name="Ohtoshi R."/>
            <person name="Moran D.A.P."/>
            <person name="Shinohara A."/>
            <person name="Yoshida Y."/>
            <person name="Fujiwara M."/>
            <person name="Mori M."/>
            <person name="Tomita M."/>
            <person name="Arakawa K."/>
        </authorList>
    </citation>
    <scope>NUCLEOTIDE SEQUENCE [LARGE SCALE GENOMIC DNA]</scope>
</reference>
<dbReference type="EC" id="2.7.7.6" evidence="2"/>
<protein>
    <recommendedName>
        <fullName evidence="2">DNA-directed RNA polymerase</fullName>
        <ecNumber evidence="2">2.7.7.6</ecNumber>
    </recommendedName>
</protein>
<dbReference type="GO" id="GO:0003677">
    <property type="term" value="F:DNA binding"/>
    <property type="evidence" value="ECO:0007669"/>
    <property type="project" value="InterPro"/>
</dbReference>
<gene>
    <name evidence="8" type="ORF">AVEN_200978_1</name>
</gene>
<keyword evidence="5" id="KW-0548">Nucleotidyltransferase</keyword>
<evidence type="ECO:0000259" key="7">
    <source>
        <dbReference type="Pfam" id="PF00562"/>
    </source>
</evidence>
<dbReference type="GO" id="GO:0003899">
    <property type="term" value="F:DNA-directed RNA polymerase activity"/>
    <property type="evidence" value="ECO:0007669"/>
    <property type="project" value="UniProtKB-EC"/>
</dbReference>
<dbReference type="InterPro" id="IPR007120">
    <property type="entry name" value="DNA-dir_RNAP_su2_dom"/>
</dbReference>
<dbReference type="PROSITE" id="PS01166">
    <property type="entry name" value="RNA_POL_BETA"/>
    <property type="match status" value="1"/>
</dbReference>
<evidence type="ECO:0000256" key="1">
    <source>
        <dbReference type="ARBA" id="ARBA00006835"/>
    </source>
</evidence>
<feature type="domain" description="DNA-directed RNA polymerase subunit 2 hybrid-binding" evidence="7">
    <location>
        <begin position="607"/>
        <end position="669"/>
    </location>
</feature>
<evidence type="ECO:0000256" key="3">
    <source>
        <dbReference type="ARBA" id="ARBA00022478"/>
    </source>
</evidence>
<keyword evidence="6" id="KW-0804">Transcription</keyword>
<keyword evidence="4" id="KW-0808">Transferase</keyword>
<dbReference type="Gene3D" id="2.40.270.10">
    <property type="entry name" value="DNA-directed RNA polymerase, subunit 2, domain 6"/>
    <property type="match status" value="1"/>
</dbReference>
<dbReference type="Gene3D" id="3.90.1800.10">
    <property type="entry name" value="RNA polymerase alpha subunit dimerisation domain"/>
    <property type="match status" value="1"/>
</dbReference>
<evidence type="ECO:0000256" key="6">
    <source>
        <dbReference type="ARBA" id="ARBA00023163"/>
    </source>
</evidence>
<dbReference type="GO" id="GO:0032549">
    <property type="term" value="F:ribonucleoside binding"/>
    <property type="evidence" value="ECO:0007669"/>
    <property type="project" value="InterPro"/>
</dbReference>
<dbReference type="InterPro" id="IPR007121">
    <property type="entry name" value="RNA_pol_bsu_CS"/>
</dbReference>
<dbReference type="Pfam" id="PF00562">
    <property type="entry name" value="RNA_pol_Rpb2_6"/>
    <property type="match status" value="1"/>
</dbReference>
<sequence>MLGSKLDIAIRKEGQREFFSVIDTRDHPFEIPDIGSTLFVINGCLRHLPYFFTNDPTNMHIVKNKRIRCYAYDFDDKGKELNYSMEENKLYVIRNDGTESVEDAFHFFDFCPYPTDQEAYMSHLYKENRFDIDHLANKIVVSQGHLFVKLFVKYLYIPLRDEDWPKVKSKLPVVVKSIENGSLLHVLSRKTVYFKESKSSGKMVSIPRENHRELGMNGEVYVEKNTGCYRDANLQIYPLFPYLSHLIIRQISSKVKNTLALAFHDSYVGFFCILGSFETKNIGRTHIMVKKSITSACNEMDLLAHEKPGERLFRLLDLKVEMQHSKFYVVVNEACIPVTELCFHKVTEKLITLKKELKCIECYKKGRFIHIKYKIGMLFKKMGDMYVSPADEAYWSYQLYGFTSKKQIVDHFGYEYITGHHIDLNRYFMHNAFPKNCFGKHTLKSAVFPIELDYLIYFMVTVSCYAKLTLHHKPVLSPVDDDFSKHFVMYIPSVLVAFMSYNGNNQEDCIVMRNGLKAFDTIIFYTLRFKFNVTGGPGMVFHPVTGDSEGDYLGTLVYHGDSKLEIEMLSVHVKTVQVSDNVIKIYFTKHPFKFLRYELTEDRLAICVEQHIPAATGNKLSNLHGQKGVIHISDHMPVLDDGVVPDLCVSPFGAFRQTVGQYIEGIVEGGGKDALIVRNFEGKIILEGTVFYALNLYFPVSYYGIVYAPIDCVKDIINNQPVKGRSRFGGMRIGNMEFFNGLMGNGIASCSWEKFFEHGDLIITNGVMMSKSATLVKEDMRFFKANLELITEPCVREIVEKYVKSTTLVKEDMHYFERESGVDNEILRSKNCRKKAKSATLAKEFRKESGVDNGT</sequence>
<evidence type="ECO:0000313" key="8">
    <source>
        <dbReference type="EMBL" id="GBO01914.1"/>
    </source>
</evidence>
<dbReference type="PANTHER" id="PTHR20856">
    <property type="entry name" value="DNA-DIRECTED RNA POLYMERASE I SUBUNIT 2"/>
    <property type="match status" value="1"/>
</dbReference>
<name>A0A4Y2TQC3_ARAVE</name>
<comment type="similarity">
    <text evidence="1">Belongs to the RNA polymerase beta chain family.</text>
</comment>
<keyword evidence="3" id="KW-0240">DNA-directed RNA polymerase</keyword>
<keyword evidence="9" id="KW-1185">Reference proteome</keyword>
<dbReference type="EMBL" id="BGPR01029839">
    <property type="protein sequence ID" value="GBO01914.1"/>
    <property type="molecule type" value="Genomic_DNA"/>
</dbReference>
<organism evidence="8 9">
    <name type="scientific">Araneus ventricosus</name>
    <name type="common">Orbweaver spider</name>
    <name type="synonym">Epeira ventricosa</name>
    <dbReference type="NCBI Taxonomy" id="182803"/>
    <lineage>
        <taxon>Eukaryota</taxon>
        <taxon>Metazoa</taxon>
        <taxon>Ecdysozoa</taxon>
        <taxon>Arthropoda</taxon>
        <taxon>Chelicerata</taxon>
        <taxon>Arachnida</taxon>
        <taxon>Araneae</taxon>
        <taxon>Araneomorphae</taxon>
        <taxon>Entelegynae</taxon>
        <taxon>Araneoidea</taxon>
        <taxon>Araneidae</taxon>
        <taxon>Araneus</taxon>
    </lineage>
</organism>
<dbReference type="SUPFAM" id="SSF64484">
    <property type="entry name" value="beta and beta-prime subunits of DNA dependent RNA-polymerase"/>
    <property type="match status" value="1"/>
</dbReference>
<dbReference type="GO" id="GO:0006351">
    <property type="term" value="P:DNA-templated transcription"/>
    <property type="evidence" value="ECO:0007669"/>
    <property type="project" value="InterPro"/>
</dbReference>